<evidence type="ECO:0000256" key="7">
    <source>
        <dbReference type="SAM" id="SignalP"/>
    </source>
</evidence>
<dbReference type="InterPro" id="IPR036852">
    <property type="entry name" value="Peptidase_S8/S53_dom_sf"/>
</dbReference>
<keyword evidence="7" id="KW-0732">Signal</keyword>
<dbReference type="InterPro" id="IPR041469">
    <property type="entry name" value="Subtilisin-like_FN3"/>
</dbReference>
<feature type="active site" description="Charge relay system" evidence="5">
    <location>
        <position position="362"/>
    </location>
</feature>
<evidence type="ECO:0000256" key="4">
    <source>
        <dbReference type="ARBA" id="ARBA00022825"/>
    </source>
</evidence>
<dbReference type="Proteomes" id="UP001551011">
    <property type="component" value="Unassembled WGS sequence"/>
</dbReference>
<dbReference type="Gene3D" id="3.50.30.30">
    <property type="match status" value="1"/>
</dbReference>
<dbReference type="Gene3D" id="3.40.50.200">
    <property type="entry name" value="Peptidase S8/S53 domain"/>
    <property type="match status" value="1"/>
</dbReference>
<organism evidence="11 12">
    <name type="scientific">Streptomyces flaveolus</name>
    <dbReference type="NCBI Taxonomy" id="67297"/>
    <lineage>
        <taxon>Bacteria</taxon>
        <taxon>Bacillati</taxon>
        <taxon>Actinomycetota</taxon>
        <taxon>Actinomycetes</taxon>
        <taxon>Kitasatosporales</taxon>
        <taxon>Streptomycetaceae</taxon>
        <taxon>Streptomyces</taxon>
    </lineage>
</organism>
<dbReference type="InterPro" id="IPR023828">
    <property type="entry name" value="Peptidase_S8_Ser-AS"/>
</dbReference>
<feature type="chain" id="PRO_5045178623" evidence="7">
    <location>
        <begin position="29"/>
        <end position="1075"/>
    </location>
</feature>
<feature type="signal peptide" evidence="7">
    <location>
        <begin position="1"/>
        <end position="28"/>
    </location>
</feature>
<feature type="compositionally biased region" description="Low complexity" evidence="6">
    <location>
        <begin position="202"/>
        <end position="251"/>
    </location>
</feature>
<comment type="similarity">
    <text evidence="1 5">Belongs to the peptidase S8 family.</text>
</comment>
<keyword evidence="3 5" id="KW-0378">Hydrolase</keyword>
<keyword evidence="2 5" id="KW-0645">Protease</keyword>
<evidence type="ECO:0000256" key="2">
    <source>
        <dbReference type="ARBA" id="ARBA00022670"/>
    </source>
</evidence>
<feature type="domain" description="Subtilisin-like protease fibronectin type-III" evidence="10">
    <location>
        <begin position="761"/>
        <end position="856"/>
    </location>
</feature>
<comment type="caution">
    <text evidence="11">The sequence shown here is derived from an EMBL/GenBank/DDBJ whole genome shotgun (WGS) entry which is preliminary data.</text>
</comment>
<dbReference type="Pfam" id="PF17766">
    <property type="entry name" value="fn3_6"/>
    <property type="match status" value="1"/>
</dbReference>
<keyword evidence="4 5" id="KW-0720">Serine protease</keyword>
<evidence type="ECO:0000256" key="3">
    <source>
        <dbReference type="ARBA" id="ARBA00022801"/>
    </source>
</evidence>
<feature type="active site" description="Charge relay system" evidence="5">
    <location>
        <position position="290"/>
    </location>
</feature>
<dbReference type="EMBL" id="JBFAEG010000053">
    <property type="protein sequence ID" value="MEU5713519.1"/>
    <property type="molecule type" value="Genomic_DNA"/>
</dbReference>
<evidence type="ECO:0000259" key="8">
    <source>
        <dbReference type="Pfam" id="PF00082"/>
    </source>
</evidence>
<gene>
    <name evidence="11" type="ORF">AB0H04_43035</name>
</gene>
<evidence type="ECO:0000256" key="5">
    <source>
        <dbReference type="PROSITE-ProRule" id="PRU01240"/>
    </source>
</evidence>
<dbReference type="PROSITE" id="PS00138">
    <property type="entry name" value="SUBTILASE_SER"/>
    <property type="match status" value="1"/>
</dbReference>
<reference evidence="11 12" key="1">
    <citation type="submission" date="2024-06" db="EMBL/GenBank/DDBJ databases">
        <title>The Natural Products Discovery Center: Release of the First 8490 Sequenced Strains for Exploring Actinobacteria Biosynthetic Diversity.</title>
        <authorList>
            <person name="Kalkreuter E."/>
            <person name="Kautsar S.A."/>
            <person name="Yang D."/>
            <person name="Bader C.D."/>
            <person name="Teijaro C.N."/>
            <person name="Fluegel L."/>
            <person name="Davis C.M."/>
            <person name="Simpson J.R."/>
            <person name="Lauterbach L."/>
            <person name="Steele A.D."/>
            <person name="Gui C."/>
            <person name="Meng S."/>
            <person name="Li G."/>
            <person name="Viehrig K."/>
            <person name="Ye F."/>
            <person name="Su P."/>
            <person name="Kiefer A.F."/>
            <person name="Nichols A."/>
            <person name="Cepeda A.J."/>
            <person name="Yan W."/>
            <person name="Fan B."/>
            <person name="Jiang Y."/>
            <person name="Adhikari A."/>
            <person name="Zheng C.-J."/>
            <person name="Schuster L."/>
            <person name="Cowan T.M."/>
            <person name="Smanski M.J."/>
            <person name="Chevrette M.G."/>
            <person name="De Carvalho L.P.S."/>
            <person name="Shen B."/>
        </authorList>
    </citation>
    <scope>NUCLEOTIDE SEQUENCE [LARGE SCALE GENOMIC DNA]</scope>
    <source>
        <strain evidence="11 12">NPDC020594</strain>
    </source>
</reference>
<accession>A0ABV3ANI3</accession>
<name>A0ABV3ANI3_9ACTN</name>
<evidence type="ECO:0000256" key="6">
    <source>
        <dbReference type="SAM" id="MobiDB-lite"/>
    </source>
</evidence>
<dbReference type="PANTHER" id="PTHR10795">
    <property type="entry name" value="PROPROTEIN CONVERTASE SUBTILISIN/KEXIN"/>
    <property type="match status" value="1"/>
</dbReference>
<dbReference type="CDD" id="cd02120">
    <property type="entry name" value="PA_subtilisin_like"/>
    <property type="match status" value="1"/>
</dbReference>
<dbReference type="Gene3D" id="2.60.40.2310">
    <property type="match status" value="1"/>
</dbReference>
<sequence length="1075" mass="110173">MATSARTRRRRLAIPLLAFILAGGGTVAAGGTASAARAEPDTSVGSGVSSGLRPEGDRVTLTGGAGRFRPHQTGKSGAEHKRMPSGRGPYIVELAGEPVATYAGRISGLARTRPAPGEQLEPQSGAAKAYRKHLGTQRTAVAEAAGITVDEVYTTAFNGFSATLSAAQVEELKADKRVRSVTRSQVVGISQASLGDTAPQPTTGTATGTAGTAGTAETAGTAGTAEAAKTAGTARTAKTTGTTKTAGTAEAGASVTGAHAAGSPVAGARKSAAQKPGGSSGAGVVIGVLDTGIWPESPSFAKRMPAAPAGWHGTCQTGYAFAAQHCNGKIVGARYFADTLLAVSGGTLPEGEVLSPRDMVGHGTHTASTAAGLPVDDVTISGRDFGSVSGVAPDARIAVYKVLWGGSGYDADIIAGIDAAVADGVQVLNYSIGTQLGDSEPNTPIGKAFLNATLGGVFVTAAAGNSGFSGAVSNTQPWVTTVGAAVTRVNGGIVRLGDGTSITGASLDVLPGGRFLPLVFGEQAGAVEEGSAYCEPGSLDAAKVRGKVVACALDSPYGAVEELKAKGAAAMILFAPQGNFRVNSIYDFPVLYLNTRDQAGKIFNYLMRHPADGTAQLTSNSHGSHAPGVPAIADYSATGPDKTHPGLMKPDLVAPGSDIIAAVSPPGNFGRQYDAYSGTSMAAPHVAGEAAILRAEHPDWSPLAVASALHTTAGTVGDSSPLAQGSGLVSRQGAADPGLVIEPDAKSLTAFSEATHPDGLELNLPSVGLREYDGTKPVVVTRKLTNVAGKRETYHASTSGLEGMQVSVAPATVTVAPGETASVTITLRRGSAPWDRYVTGAITWRGTAHQVRIPVAARPWGISPRPYDDNLEEFGRLADGTYGMFEPGFTGPVSGRSTGYAPMQRESYSMQAGVSGGVFDRKALGVQAHSFTVPAHSAGIVVDTSTDDPDTNLDLWLYKGDKLVYRSAASWSSSERAWVFMPEAGTYTAYVFAQDAGSPVVHYRLGHVVLSRNGHYAPATLELPAAVERGTTPPYTLRPGAALKPDVEYWAYTELRTKGRVIPGQLVSTNQDSWK</sequence>
<evidence type="ECO:0000256" key="1">
    <source>
        <dbReference type="ARBA" id="ARBA00011073"/>
    </source>
</evidence>
<protein>
    <submittedName>
        <fullName evidence="11">S8 family serine peptidase</fullName>
    </submittedName>
</protein>
<feature type="region of interest" description="Disordered" evidence="6">
    <location>
        <begin position="192"/>
        <end position="251"/>
    </location>
</feature>
<dbReference type="Gene3D" id="3.30.70.80">
    <property type="entry name" value="Peptidase S8 propeptide/proteinase inhibitor I9"/>
    <property type="match status" value="1"/>
</dbReference>
<dbReference type="InterPro" id="IPR015500">
    <property type="entry name" value="Peptidase_S8_subtilisin-rel"/>
</dbReference>
<keyword evidence="12" id="KW-1185">Reference proteome</keyword>
<dbReference type="InterPro" id="IPR000209">
    <property type="entry name" value="Peptidase_S8/S53_dom"/>
</dbReference>
<dbReference type="RefSeq" id="WP_037630854.1">
    <property type="nucleotide sequence ID" value="NZ_JBEXDP010000066.1"/>
</dbReference>
<dbReference type="SUPFAM" id="SSF54897">
    <property type="entry name" value="Protease propeptides/inhibitors"/>
    <property type="match status" value="1"/>
</dbReference>
<feature type="active site" description="Charge relay system" evidence="5">
    <location>
        <position position="680"/>
    </location>
</feature>
<proteinExistence type="inferred from homology"/>
<dbReference type="PROSITE" id="PS51892">
    <property type="entry name" value="SUBTILASE"/>
    <property type="match status" value="1"/>
</dbReference>
<feature type="domain" description="Peptidase S8/S53" evidence="8">
    <location>
        <begin position="281"/>
        <end position="723"/>
    </location>
</feature>
<dbReference type="InterPro" id="IPR037045">
    <property type="entry name" value="S8pro/Inhibitor_I9_sf"/>
</dbReference>
<dbReference type="Pfam" id="PF05922">
    <property type="entry name" value="Inhibitor_I9"/>
    <property type="match status" value="1"/>
</dbReference>
<feature type="domain" description="Inhibitor I9" evidence="9">
    <location>
        <begin position="126"/>
        <end position="187"/>
    </location>
</feature>
<dbReference type="Gene3D" id="2.60.120.380">
    <property type="match status" value="1"/>
</dbReference>
<evidence type="ECO:0000259" key="9">
    <source>
        <dbReference type="Pfam" id="PF05922"/>
    </source>
</evidence>
<feature type="region of interest" description="Disordered" evidence="6">
    <location>
        <begin position="33"/>
        <end position="85"/>
    </location>
</feature>
<evidence type="ECO:0000313" key="11">
    <source>
        <dbReference type="EMBL" id="MEU5713519.1"/>
    </source>
</evidence>
<dbReference type="Pfam" id="PF00082">
    <property type="entry name" value="Peptidase_S8"/>
    <property type="match status" value="1"/>
</dbReference>
<evidence type="ECO:0000313" key="12">
    <source>
        <dbReference type="Proteomes" id="UP001551011"/>
    </source>
</evidence>
<dbReference type="SUPFAM" id="SSF52743">
    <property type="entry name" value="Subtilisin-like"/>
    <property type="match status" value="1"/>
</dbReference>
<dbReference type="InterPro" id="IPR010259">
    <property type="entry name" value="S8pro/Inhibitor_I9"/>
</dbReference>
<evidence type="ECO:0000259" key="10">
    <source>
        <dbReference type="Pfam" id="PF17766"/>
    </source>
</evidence>
<dbReference type="PRINTS" id="PR00723">
    <property type="entry name" value="SUBTILISIN"/>
</dbReference>
<dbReference type="InterPro" id="IPR045051">
    <property type="entry name" value="SBT"/>
</dbReference>